<dbReference type="Proteomes" id="UP000310334">
    <property type="component" value="Unassembled WGS sequence"/>
</dbReference>
<dbReference type="PANTHER" id="PTHR43814:SF1">
    <property type="entry name" value="ARGININOSUCCINATE LYASE"/>
    <property type="match status" value="1"/>
</dbReference>
<dbReference type="EMBL" id="SSNT01000032">
    <property type="protein sequence ID" value="THF74868.1"/>
    <property type="molecule type" value="Genomic_DNA"/>
</dbReference>
<dbReference type="GO" id="GO:0005829">
    <property type="term" value="C:cytosol"/>
    <property type="evidence" value="ECO:0007669"/>
    <property type="project" value="TreeGrafter"/>
</dbReference>
<keyword evidence="3" id="KW-0055">Arginine biosynthesis</keyword>
<dbReference type="NCBIfam" id="TIGR00838">
    <property type="entry name" value="argH"/>
    <property type="match status" value="1"/>
</dbReference>
<evidence type="ECO:0000256" key="5">
    <source>
        <dbReference type="ARBA" id="ARBA00023239"/>
    </source>
</evidence>
<reference evidence="9 10" key="1">
    <citation type="submission" date="2019-04" db="EMBL/GenBank/DDBJ databases">
        <title>Bacillus sediminilitoris sp. nov., isolated from a tidal flat sediment on the East China Sea.</title>
        <authorList>
            <person name="Wei Y."/>
            <person name="Mao H."/>
            <person name="Fang J."/>
        </authorList>
    </citation>
    <scope>NUCLEOTIDE SEQUENCE [LARGE SCALE GENOMIC DNA]</scope>
    <source>
        <strain evidence="9 10">DSL-17</strain>
    </source>
</reference>
<feature type="domain" description="Fumarate lyase N-terminal" evidence="7">
    <location>
        <begin position="19"/>
        <end position="295"/>
    </location>
</feature>
<organism evidence="9 10">
    <name type="scientific">Metabacillus sediminilitoris</name>
    <dbReference type="NCBI Taxonomy" id="2567941"/>
    <lineage>
        <taxon>Bacteria</taxon>
        <taxon>Bacillati</taxon>
        <taxon>Bacillota</taxon>
        <taxon>Bacilli</taxon>
        <taxon>Bacillales</taxon>
        <taxon>Bacillaceae</taxon>
        <taxon>Metabacillus</taxon>
    </lineage>
</organism>
<accession>A0A4S4BLZ2</accession>
<dbReference type="Pfam" id="PF00206">
    <property type="entry name" value="Lyase_1"/>
    <property type="match status" value="1"/>
</dbReference>
<evidence type="ECO:0000256" key="2">
    <source>
        <dbReference type="ARBA" id="ARBA00012338"/>
    </source>
</evidence>
<evidence type="ECO:0000313" key="9">
    <source>
        <dbReference type="EMBL" id="THF74868.1"/>
    </source>
</evidence>
<keyword evidence="4" id="KW-0028">Amino-acid biosynthesis</keyword>
<dbReference type="Gene3D" id="1.20.200.10">
    <property type="entry name" value="Fumarase/aspartase (Central domain)"/>
    <property type="match status" value="1"/>
</dbReference>
<evidence type="ECO:0000256" key="4">
    <source>
        <dbReference type="ARBA" id="ARBA00022605"/>
    </source>
</evidence>
<evidence type="ECO:0000256" key="3">
    <source>
        <dbReference type="ARBA" id="ARBA00022571"/>
    </source>
</evidence>
<keyword evidence="5 9" id="KW-0456">Lyase</keyword>
<dbReference type="Gene3D" id="1.10.275.10">
    <property type="entry name" value="Fumarase/aspartase (N-terminal domain)"/>
    <property type="match status" value="1"/>
</dbReference>
<dbReference type="CDD" id="cd01359">
    <property type="entry name" value="Argininosuccinate_lyase"/>
    <property type="match status" value="1"/>
</dbReference>
<evidence type="ECO:0000256" key="1">
    <source>
        <dbReference type="ARBA" id="ARBA00004941"/>
    </source>
</evidence>
<dbReference type="Gene3D" id="1.10.40.30">
    <property type="entry name" value="Fumarase/aspartase (C-terminal domain)"/>
    <property type="match status" value="1"/>
</dbReference>
<evidence type="ECO:0000259" key="7">
    <source>
        <dbReference type="Pfam" id="PF00206"/>
    </source>
</evidence>
<evidence type="ECO:0000256" key="6">
    <source>
        <dbReference type="NCBIfam" id="TIGR00838"/>
    </source>
</evidence>
<feature type="domain" description="Argininosuccinate lyase C-terminal" evidence="8">
    <location>
        <begin position="359"/>
        <end position="435"/>
    </location>
</feature>
<keyword evidence="10" id="KW-1185">Reference proteome</keyword>
<dbReference type="UniPathway" id="UPA00068">
    <property type="reaction ID" value="UER00114"/>
</dbReference>
<dbReference type="InterPro" id="IPR009049">
    <property type="entry name" value="Argininosuccinate_lyase"/>
</dbReference>
<dbReference type="InterPro" id="IPR022761">
    <property type="entry name" value="Fumarate_lyase_N"/>
</dbReference>
<comment type="pathway">
    <text evidence="1">Amino-acid biosynthesis; L-arginine biosynthesis; L-arginine from L-ornithine and carbamoyl phosphate: step 3/3.</text>
</comment>
<dbReference type="AlphaFoldDB" id="A0A4S4BLZ2"/>
<gene>
    <name evidence="9" type="primary">argH</name>
    <name evidence="9" type="ORF">E6W99_24660</name>
</gene>
<evidence type="ECO:0000259" key="8">
    <source>
        <dbReference type="Pfam" id="PF14698"/>
    </source>
</evidence>
<dbReference type="RefSeq" id="WP_136358826.1">
    <property type="nucleotide sequence ID" value="NZ_CP046266.1"/>
</dbReference>
<evidence type="ECO:0000313" key="10">
    <source>
        <dbReference type="Proteomes" id="UP000310334"/>
    </source>
</evidence>
<name>A0A4S4BLZ2_9BACI</name>
<dbReference type="SUPFAM" id="SSF48557">
    <property type="entry name" value="L-aspartase-like"/>
    <property type="match status" value="1"/>
</dbReference>
<dbReference type="PRINTS" id="PR00145">
    <property type="entry name" value="ARGSUCLYASE"/>
</dbReference>
<dbReference type="InterPro" id="IPR000362">
    <property type="entry name" value="Fumarate_lyase_fam"/>
</dbReference>
<dbReference type="EC" id="4.3.2.1" evidence="2 6"/>
<dbReference type="OrthoDB" id="9769623at2"/>
<dbReference type="InterPro" id="IPR029419">
    <property type="entry name" value="Arg_succ_lyase_C"/>
</dbReference>
<protein>
    <recommendedName>
        <fullName evidence="2 6">Argininosuccinate lyase</fullName>
        <ecNumber evidence="2 6">4.3.2.1</ecNumber>
    </recommendedName>
</protein>
<dbReference type="GO" id="GO:0042450">
    <property type="term" value="P:L-arginine biosynthetic process via ornithine"/>
    <property type="evidence" value="ECO:0007669"/>
    <property type="project" value="UniProtKB-UniRule"/>
</dbReference>
<dbReference type="PANTHER" id="PTHR43814">
    <property type="entry name" value="ARGININOSUCCINATE LYASE"/>
    <property type="match status" value="1"/>
</dbReference>
<dbReference type="InterPro" id="IPR008948">
    <property type="entry name" value="L-Aspartase-like"/>
</dbReference>
<dbReference type="Pfam" id="PF14698">
    <property type="entry name" value="ASL_C2"/>
    <property type="match status" value="1"/>
</dbReference>
<dbReference type="InterPro" id="IPR024083">
    <property type="entry name" value="Fumarase/histidase_N"/>
</dbReference>
<sequence>MSSNRSRIYINHILEPGYNFTKTHFQTFMLEINIAHAAMLAHTNILQEHDAKKIIQANQQLLVKGFQKEYNPAYEDLFFMIEAELKKEIGDELVGNMHIAFSRNDMDATMYRMLWREQLVHWMGLLTDLKKQLLQLAKEHELTVMPAYTHNQQAQPTTFAHYLLAIDKHLERDLDRGFGLLNRINQSPMGAAALGTTGFPIDRHFISKKLAFDQPLDNSYDSISAADYMLEIVSTLSITLSTLSRFVYDLMFLATNEVDAIRLDESLVQTSSIMPQKRNPSSLEHTRSMISRTIGELQSAFMMTHSVPFGDIVDIGDDIQPMIEHGFSQSVKIVELLMEILRNMMINKDKLLKRCQDGFSTVTELADVLVREYKLSFRQSHQLVHMYVKMLVDNGRTLNDGNVELIKDIAKKSFNLALPLTEEHYKKAIDPYHFILVRSVMGGPNPKETEKQRMLSAQRLEMFISELDGWKDKFRLYKDKLRK</sequence>
<dbReference type="GO" id="GO:0004056">
    <property type="term" value="F:argininosuccinate lyase activity"/>
    <property type="evidence" value="ECO:0007669"/>
    <property type="project" value="UniProtKB-UniRule"/>
</dbReference>
<dbReference type="PRINTS" id="PR00149">
    <property type="entry name" value="FUMRATELYASE"/>
</dbReference>
<proteinExistence type="predicted"/>
<comment type="caution">
    <text evidence="9">The sequence shown here is derived from an EMBL/GenBank/DDBJ whole genome shotgun (WGS) entry which is preliminary data.</text>
</comment>